<dbReference type="PANTHER" id="PTHR17920:SF3">
    <property type="entry name" value="TRANSMEMBRANE AND COILED-COIL DOMAIN-CONTAINING PROTEIN 4"/>
    <property type="match status" value="1"/>
</dbReference>
<evidence type="ECO:0000256" key="4">
    <source>
        <dbReference type="ARBA" id="ARBA00022989"/>
    </source>
</evidence>
<dbReference type="AlphaFoldDB" id="A0AAD7U8J6"/>
<feature type="transmembrane region" description="Helical" evidence="7">
    <location>
        <begin position="190"/>
        <end position="218"/>
    </location>
</feature>
<name>A0AAD7U8J6_9STRA</name>
<dbReference type="EMBL" id="JAQMWT010000526">
    <property type="protein sequence ID" value="KAJ8600200.1"/>
    <property type="molecule type" value="Genomic_DNA"/>
</dbReference>
<feature type="region of interest" description="Disordered" evidence="6">
    <location>
        <begin position="152"/>
        <end position="177"/>
    </location>
</feature>
<keyword evidence="3 7" id="KW-0812">Transmembrane</keyword>
<dbReference type="GO" id="GO:0016020">
    <property type="term" value="C:membrane"/>
    <property type="evidence" value="ECO:0007669"/>
    <property type="project" value="UniProtKB-SubCell"/>
</dbReference>
<keyword evidence="9" id="KW-1185">Reference proteome</keyword>
<reference evidence="8" key="1">
    <citation type="submission" date="2023-01" db="EMBL/GenBank/DDBJ databases">
        <title>Metagenome sequencing of chrysophaentin producing Chrysophaeum taylorii.</title>
        <authorList>
            <person name="Davison J."/>
            <person name="Bewley C."/>
        </authorList>
    </citation>
    <scope>NUCLEOTIDE SEQUENCE</scope>
    <source>
        <strain evidence="8">NIES-1699</strain>
    </source>
</reference>
<feature type="compositionally biased region" description="Basic and acidic residues" evidence="6">
    <location>
        <begin position="168"/>
        <end position="177"/>
    </location>
</feature>
<protein>
    <submittedName>
        <fullName evidence="8">Uncharacterized protein</fullName>
    </submittedName>
</protein>
<comment type="subcellular location">
    <subcellularLocation>
        <location evidence="1">Membrane</location>
        <topology evidence="1">Multi-pass membrane protein</topology>
    </subcellularLocation>
</comment>
<accession>A0AAD7U8J6</accession>
<proteinExistence type="inferred from homology"/>
<feature type="transmembrane region" description="Helical" evidence="7">
    <location>
        <begin position="224"/>
        <end position="243"/>
    </location>
</feature>
<keyword evidence="4 7" id="KW-1133">Transmembrane helix</keyword>
<dbReference type="Pfam" id="PF05277">
    <property type="entry name" value="DUF726"/>
    <property type="match status" value="2"/>
</dbReference>
<evidence type="ECO:0000256" key="7">
    <source>
        <dbReference type="SAM" id="Phobius"/>
    </source>
</evidence>
<dbReference type="PANTHER" id="PTHR17920">
    <property type="entry name" value="TRANSMEMBRANE AND COILED-COIL DOMAIN-CONTAINING PROTEIN 4 TMCO4"/>
    <property type="match status" value="1"/>
</dbReference>
<evidence type="ECO:0000256" key="6">
    <source>
        <dbReference type="SAM" id="MobiDB-lite"/>
    </source>
</evidence>
<comment type="similarity">
    <text evidence="2">Belongs to the TMCO4 family.</text>
</comment>
<evidence type="ECO:0000256" key="5">
    <source>
        <dbReference type="ARBA" id="ARBA00023136"/>
    </source>
</evidence>
<dbReference type="Proteomes" id="UP001230188">
    <property type="component" value="Unassembled WGS sequence"/>
</dbReference>
<evidence type="ECO:0000256" key="2">
    <source>
        <dbReference type="ARBA" id="ARBA00009824"/>
    </source>
</evidence>
<sequence>MKDDSRSSSSEVTAEIAVGLVAWSLAAYMERCGSCPGRWSWCATFLRRAAIACGASEECVRRCASAAQRVAAIGERGPDEDFVVLCTPDRALRDKAGRLEDSERAEVARLTRRVAQLAIAGGYYDAPARAVLKSVLAASHLSWRTTVGQAELEARSSSRGDDDDDGEPVEHPRVDEVDERRRVPWMRVSLAAVGGGAILALSGGVAAPSLAASIAATVSLGADGLASCITGVFGVVGAGVSGFKARRRFAPDGDFALVPLRAPPRGVASFVLVPGFSQPDRDPADAWGGHRPRLACRATGDLVKEDDYELVEPPEDEYDWWDDHAPHGSASFVVWEQASLQRLYQTMRETSIKIEAQHRAARGLIDELLRRSALGAASLPLALLEYANALDDPWAIAIHRSKAAGLKLADQLATPGHRPVTLVGYSIGARVVMHCLDELAKRAEQHSHDKLEPSPAACVVENAILLGAPVAARPTRWRRARTVVAGRLVNGFSRRDWMLRLVYRSKAWSFAGVAGAQEVLDAPTLENLDLTDLVNGHLTYPHVMQEVFARLDLDNNAPFMHSSKAANTTSSFTSFTGGDADTILVAPDAQPAS</sequence>
<evidence type="ECO:0000256" key="3">
    <source>
        <dbReference type="ARBA" id="ARBA00022692"/>
    </source>
</evidence>
<evidence type="ECO:0000256" key="1">
    <source>
        <dbReference type="ARBA" id="ARBA00004141"/>
    </source>
</evidence>
<dbReference type="InterPro" id="IPR007941">
    <property type="entry name" value="DUF726"/>
</dbReference>
<evidence type="ECO:0000313" key="8">
    <source>
        <dbReference type="EMBL" id="KAJ8600200.1"/>
    </source>
</evidence>
<evidence type="ECO:0000313" key="9">
    <source>
        <dbReference type="Proteomes" id="UP001230188"/>
    </source>
</evidence>
<dbReference type="InterPro" id="IPR029058">
    <property type="entry name" value="AB_hydrolase_fold"/>
</dbReference>
<keyword evidence="5 7" id="KW-0472">Membrane</keyword>
<organism evidence="8 9">
    <name type="scientific">Chrysophaeum taylorii</name>
    <dbReference type="NCBI Taxonomy" id="2483200"/>
    <lineage>
        <taxon>Eukaryota</taxon>
        <taxon>Sar</taxon>
        <taxon>Stramenopiles</taxon>
        <taxon>Ochrophyta</taxon>
        <taxon>Pelagophyceae</taxon>
        <taxon>Pelagomonadales</taxon>
        <taxon>Pelagomonadaceae</taxon>
        <taxon>Chrysophaeum</taxon>
    </lineage>
</organism>
<dbReference type="SUPFAM" id="SSF53474">
    <property type="entry name" value="alpha/beta-Hydrolases"/>
    <property type="match status" value="1"/>
</dbReference>
<gene>
    <name evidence="8" type="ORF">CTAYLR_001992</name>
</gene>
<comment type="caution">
    <text evidence="8">The sequence shown here is derived from an EMBL/GenBank/DDBJ whole genome shotgun (WGS) entry which is preliminary data.</text>
</comment>